<accession>A0A9P5TNW3</accession>
<name>A0A9P5TNW3_GYMJU</name>
<keyword evidence="2" id="KW-1133">Transmembrane helix</keyword>
<reference evidence="3" key="1">
    <citation type="submission" date="2020-11" db="EMBL/GenBank/DDBJ databases">
        <authorList>
            <consortium name="DOE Joint Genome Institute"/>
            <person name="Ahrendt S."/>
            <person name="Riley R."/>
            <person name="Andreopoulos W."/>
            <person name="LaButti K."/>
            <person name="Pangilinan J."/>
            <person name="Ruiz-duenas F.J."/>
            <person name="Barrasa J.M."/>
            <person name="Sanchez-Garcia M."/>
            <person name="Camarero S."/>
            <person name="Miyauchi S."/>
            <person name="Serrano A."/>
            <person name="Linde D."/>
            <person name="Babiker R."/>
            <person name="Drula E."/>
            <person name="Ayuso-Fernandez I."/>
            <person name="Pacheco R."/>
            <person name="Padilla G."/>
            <person name="Ferreira P."/>
            <person name="Barriuso J."/>
            <person name="Kellner H."/>
            <person name="Castanera R."/>
            <person name="Alfaro M."/>
            <person name="Ramirez L."/>
            <person name="Pisabarro A.G."/>
            <person name="Kuo A."/>
            <person name="Tritt A."/>
            <person name="Lipzen A."/>
            <person name="He G."/>
            <person name="Yan M."/>
            <person name="Ng V."/>
            <person name="Cullen D."/>
            <person name="Martin F."/>
            <person name="Rosso M.-N."/>
            <person name="Henrissat B."/>
            <person name="Hibbett D."/>
            <person name="Martinez A.T."/>
            <person name="Grigoriev I.V."/>
        </authorList>
    </citation>
    <scope>NUCLEOTIDE SEQUENCE</scope>
    <source>
        <strain evidence="3">AH 44721</strain>
    </source>
</reference>
<gene>
    <name evidence="3" type="ORF">CPB84DRAFT_1777214</name>
</gene>
<evidence type="ECO:0008006" key="5">
    <source>
        <dbReference type="Google" id="ProtNLM"/>
    </source>
</evidence>
<dbReference type="OrthoDB" id="9626941at2759"/>
<dbReference type="PANTHER" id="PTHR28251:SF1">
    <property type="entry name" value="V-TYPE ATPASE ASSEMBLY FACTOR PKR1"/>
    <property type="match status" value="1"/>
</dbReference>
<protein>
    <recommendedName>
        <fullName evidence="5">V-type ATPase assembly factor PKR1</fullName>
    </recommendedName>
</protein>
<sequence>MSASPPPDESVEANSGPSSFFANILKPGSSLHTTFLLIVDCAFLLLFLLFVVLAFVTSGNPHILALMGIQLCLWASVKWFVYELKKTPVSAEGTENSEDKNESESKKES</sequence>
<dbReference type="GO" id="GO:0070072">
    <property type="term" value="P:vacuolar proton-transporting V-type ATPase complex assembly"/>
    <property type="evidence" value="ECO:0007669"/>
    <property type="project" value="InterPro"/>
</dbReference>
<proteinExistence type="predicted"/>
<evidence type="ECO:0000256" key="1">
    <source>
        <dbReference type="SAM" id="MobiDB-lite"/>
    </source>
</evidence>
<dbReference type="InterPro" id="IPR013945">
    <property type="entry name" value="Pkr1"/>
</dbReference>
<keyword evidence="4" id="KW-1185">Reference proteome</keyword>
<evidence type="ECO:0000313" key="3">
    <source>
        <dbReference type="EMBL" id="KAF8901695.1"/>
    </source>
</evidence>
<evidence type="ECO:0000313" key="4">
    <source>
        <dbReference type="Proteomes" id="UP000724874"/>
    </source>
</evidence>
<comment type="caution">
    <text evidence="3">The sequence shown here is derived from an EMBL/GenBank/DDBJ whole genome shotgun (WGS) entry which is preliminary data.</text>
</comment>
<dbReference type="Proteomes" id="UP000724874">
    <property type="component" value="Unassembled WGS sequence"/>
</dbReference>
<feature type="region of interest" description="Disordered" evidence="1">
    <location>
        <begin position="89"/>
        <end position="109"/>
    </location>
</feature>
<feature type="compositionally biased region" description="Basic and acidic residues" evidence="1">
    <location>
        <begin position="97"/>
        <end position="109"/>
    </location>
</feature>
<feature type="transmembrane region" description="Helical" evidence="2">
    <location>
        <begin position="62"/>
        <end position="81"/>
    </location>
</feature>
<dbReference type="GO" id="GO:0005789">
    <property type="term" value="C:endoplasmic reticulum membrane"/>
    <property type="evidence" value="ECO:0007669"/>
    <property type="project" value="TreeGrafter"/>
</dbReference>
<keyword evidence="2" id="KW-0472">Membrane</keyword>
<organism evidence="3 4">
    <name type="scientific">Gymnopilus junonius</name>
    <name type="common">Spectacular rustgill mushroom</name>
    <name type="synonym">Gymnopilus spectabilis subsp. junonius</name>
    <dbReference type="NCBI Taxonomy" id="109634"/>
    <lineage>
        <taxon>Eukaryota</taxon>
        <taxon>Fungi</taxon>
        <taxon>Dikarya</taxon>
        <taxon>Basidiomycota</taxon>
        <taxon>Agaricomycotina</taxon>
        <taxon>Agaricomycetes</taxon>
        <taxon>Agaricomycetidae</taxon>
        <taxon>Agaricales</taxon>
        <taxon>Agaricineae</taxon>
        <taxon>Hymenogastraceae</taxon>
        <taxon>Gymnopilus</taxon>
    </lineage>
</organism>
<dbReference type="AlphaFoldDB" id="A0A9P5TNW3"/>
<feature type="transmembrane region" description="Helical" evidence="2">
    <location>
        <begin position="35"/>
        <end position="56"/>
    </location>
</feature>
<keyword evidence="2" id="KW-0812">Transmembrane</keyword>
<dbReference type="PANTHER" id="PTHR28251">
    <property type="entry name" value="V-TYPE ATPASE ASSEMBLY FACTOR PKR1"/>
    <property type="match status" value="1"/>
</dbReference>
<dbReference type="EMBL" id="JADNYJ010000040">
    <property type="protein sequence ID" value="KAF8901695.1"/>
    <property type="molecule type" value="Genomic_DNA"/>
</dbReference>
<evidence type="ECO:0000256" key="2">
    <source>
        <dbReference type="SAM" id="Phobius"/>
    </source>
</evidence>
<dbReference type="Pfam" id="PF08636">
    <property type="entry name" value="Pkr1"/>
    <property type="match status" value="1"/>
</dbReference>